<evidence type="ECO:0000313" key="1">
    <source>
        <dbReference type="EMBL" id="KAJ9084458.1"/>
    </source>
</evidence>
<dbReference type="EMBL" id="QTSX02000839">
    <property type="protein sequence ID" value="KAJ9084458.1"/>
    <property type="molecule type" value="Genomic_DNA"/>
</dbReference>
<accession>A0ACC2UBQ1</accession>
<reference evidence="1" key="1">
    <citation type="submission" date="2022-04" db="EMBL/GenBank/DDBJ databases">
        <title>Genome of the entomopathogenic fungus Entomophthora muscae.</title>
        <authorList>
            <person name="Elya C."/>
            <person name="Lovett B.R."/>
            <person name="Lee E."/>
            <person name="Macias A.M."/>
            <person name="Hajek A.E."/>
            <person name="De Bivort B.L."/>
            <person name="Kasson M.T."/>
            <person name="De Fine Licht H.H."/>
            <person name="Stajich J.E."/>
        </authorList>
    </citation>
    <scope>NUCLEOTIDE SEQUENCE</scope>
    <source>
        <strain evidence="1">Berkeley</strain>
    </source>
</reference>
<dbReference type="Proteomes" id="UP001165960">
    <property type="component" value="Unassembled WGS sequence"/>
</dbReference>
<keyword evidence="2" id="KW-1185">Reference proteome</keyword>
<comment type="caution">
    <text evidence="1">The sequence shown here is derived from an EMBL/GenBank/DDBJ whole genome shotgun (WGS) entry which is preliminary data.</text>
</comment>
<evidence type="ECO:0000313" key="2">
    <source>
        <dbReference type="Proteomes" id="UP001165960"/>
    </source>
</evidence>
<sequence>MPAEVAASPLNRANRFIYNSLFKRNSIFLFGVFAGAFAFEIAFDRTIDYFWDRNNKGKQWKDIEHKYTQ</sequence>
<organism evidence="1 2">
    <name type="scientific">Entomophthora muscae</name>
    <dbReference type="NCBI Taxonomy" id="34485"/>
    <lineage>
        <taxon>Eukaryota</taxon>
        <taxon>Fungi</taxon>
        <taxon>Fungi incertae sedis</taxon>
        <taxon>Zoopagomycota</taxon>
        <taxon>Entomophthoromycotina</taxon>
        <taxon>Entomophthoromycetes</taxon>
        <taxon>Entomophthorales</taxon>
        <taxon>Entomophthoraceae</taxon>
        <taxon>Entomophthora</taxon>
    </lineage>
</organism>
<gene>
    <name evidence="1" type="primary">QCR9</name>
    <name evidence="1" type="ORF">DSO57_1024139</name>
</gene>
<proteinExistence type="predicted"/>
<protein>
    <submittedName>
        <fullName evidence="1">Qcr9 subunit 9 of the ubiquinol cytochrome-c reductase complex</fullName>
    </submittedName>
</protein>
<name>A0ACC2UBQ1_9FUNG</name>